<comment type="caution">
    <text evidence="2">The sequence shown here is derived from an EMBL/GenBank/DDBJ whole genome shotgun (WGS) entry which is preliminary data.</text>
</comment>
<evidence type="ECO:0000313" key="2">
    <source>
        <dbReference type="EMBL" id="KAL3770501.1"/>
    </source>
</evidence>
<dbReference type="EMBL" id="JALLBG020000040">
    <property type="protein sequence ID" value="KAL3770501.1"/>
    <property type="molecule type" value="Genomic_DNA"/>
</dbReference>
<keyword evidence="3" id="KW-1185">Reference proteome</keyword>
<dbReference type="AlphaFoldDB" id="A0ABD3N641"/>
<feature type="region of interest" description="Disordered" evidence="1">
    <location>
        <begin position="111"/>
        <end position="172"/>
    </location>
</feature>
<evidence type="ECO:0000313" key="3">
    <source>
        <dbReference type="Proteomes" id="UP001530293"/>
    </source>
</evidence>
<feature type="compositionally biased region" description="Polar residues" evidence="1">
    <location>
        <begin position="147"/>
        <end position="165"/>
    </location>
</feature>
<feature type="compositionally biased region" description="Polar residues" evidence="1">
    <location>
        <begin position="191"/>
        <end position="206"/>
    </location>
</feature>
<accession>A0ABD3N641</accession>
<evidence type="ECO:0000256" key="1">
    <source>
        <dbReference type="SAM" id="MobiDB-lite"/>
    </source>
</evidence>
<organism evidence="2 3">
    <name type="scientific">Discostella pseudostelligera</name>
    <dbReference type="NCBI Taxonomy" id="259834"/>
    <lineage>
        <taxon>Eukaryota</taxon>
        <taxon>Sar</taxon>
        <taxon>Stramenopiles</taxon>
        <taxon>Ochrophyta</taxon>
        <taxon>Bacillariophyta</taxon>
        <taxon>Coscinodiscophyceae</taxon>
        <taxon>Thalassiosirophycidae</taxon>
        <taxon>Stephanodiscales</taxon>
        <taxon>Stephanodiscaceae</taxon>
        <taxon>Discostella</taxon>
    </lineage>
</organism>
<protein>
    <submittedName>
        <fullName evidence="2">Uncharacterized protein</fullName>
    </submittedName>
</protein>
<sequence length="575" mass="62483">MTDLQPQESIVHPTDDGPGPEKMVHHVENSDGSDSPGGVDGLEPTATEIVADECKLVESESASVAERDDDEEDDDEEEDEEGEENNQDDAIEINELNAEQLLALSKSRLDKLPQARTTAEEESVDNDENEVEGEAEDVASEGDAHADNNNNCTTKVEVESSPSNDTADEPAVKDQAYYIELAIKKAKESKTPSPQKKNIEAPSSPQKKIIEDPAYLHKLAERKVAEAEAKAKVDEERTGDNIIKPALLPAKPTRNENSELWALLNYSKARLETGATPTLGKKTGGSRGSSIRGADDTVSISSKLSKSSKRSQSSRLTAPVTVVGGPGDDAKADDDGPFPDVTDNGEAASVDGSVSLESATKNYSDANEDGDDDESDNSDNENNDDEDDSSEDEDEEEDLPDFLKDNDEEEIDPEEARELYEAAKFKAASILSVTKDHLTDVQMLQAIAIAEDAAKNGEDKFSTKRSLFKLNEAKVEDLKSLLSLSFTQTSTEQESVAPKARERYTGGWGIGGGRLMKKLGTVVQDFREKCEEIDAKKEQARVGQPTGKEILNAAMVDLRAQIEEYEKIVTKSGKR</sequence>
<reference evidence="2 3" key="1">
    <citation type="submission" date="2024-10" db="EMBL/GenBank/DDBJ databases">
        <title>Updated reference genomes for cyclostephanoid diatoms.</title>
        <authorList>
            <person name="Roberts W.R."/>
            <person name="Alverson A.J."/>
        </authorList>
    </citation>
    <scope>NUCLEOTIDE SEQUENCE [LARGE SCALE GENOMIC DNA]</scope>
    <source>
        <strain evidence="2 3">AJA232-27</strain>
    </source>
</reference>
<dbReference type="Proteomes" id="UP001530293">
    <property type="component" value="Unassembled WGS sequence"/>
</dbReference>
<proteinExistence type="predicted"/>
<feature type="region of interest" description="Disordered" evidence="1">
    <location>
        <begin position="1"/>
        <end position="98"/>
    </location>
</feature>
<feature type="region of interest" description="Disordered" evidence="1">
    <location>
        <begin position="272"/>
        <end position="414"/>
    </location>
</feature>
<feature type="compositionally biased region" description="Acidic residues" evidence="1">
    <location>
        <begin position="120"/>
        <end position="140"/>
    </location>
</feature>
<name>A0ABD3N641_9STRA</name>
<feature type="compositionally biased region" description="Low complexity" evidence="1">
    <location>
        <begin position="299"/>
        <end position="314"/>
    </location>
</feature>
<feature type="compositionally biased region" description="Acidic residues" evidence="1">
    <location>
        <begin position="67"/>
        <end position="92"/>
    </location>
</feature>
<feature type="compositionally biased region" description="Acidic residues" evidence="1">
    <location>
        <begin position="366"/>
        <end position="413"/>
    </location>
</feature>
<gene>
    <name evidence="2" type="ORF">ACHAWU_009340</name>
</gene>
<feature type="region of interest" description="Disordered" evidence="1">
    <location>
        <begin position="186"/>
        <end position="210"/>
    </location>
</feature>